<reference evidence="1" key="1">
    <citation type="submission" date="2023-03" db="EMBL/GenBank/DDBJ databases">
        <title>Massive genome expansion in bonnet fungi (Mycena s.s.) driven by repeated elements and novel gene families across ecological guilds.</title>
        <authorList>
            <consortium name="Lawrence Berkeley National Laboratory"/>
            <person name="Harder C.B."/>
            <person name="Miyauchi S."/>
            <person name="Viragh M."/>
            <person name="Kuo A."/>
            <person name="Thoen E."/>
            <person name="Andreopoulos B."/>
            <person name="Lu D."/>
            <person name="Skrede I."/>
            <person name="Drula E."/>
            <person name="Henrissat B."/>
            <person name="Morin E."/>
            <person name="Kohler A."/>
            <person name="Barry K."/>
            <person name="LaButti K."/>
            <person name="Morin E."/>
            <person name="Salamov A."/>
            <person name="Lipzen A."/>
            <person name="Mereny Z."/>
            <person name="Hegedus B."/>
            <person name="Baldrian P."/>
            <person name="Stursova M."/>
            <person name="Weitz H."/>
            <person name="Taylor A."/>
            <person name="Grigoriev I.V."/>
            <person name="Nagy L.G."/>
            <person name="Martin F."/>
            <person name="Kauserud H."/>
        </authorList>
    </citation>
    <scope>NUCLEOTIDE SEQUENCE</scope>
    <source>
        <strain evidence="1">9284</strain>
    </source>
</reference>
<evidence type="ECO:0000313" key="2">
    <source>
        <dbReference type="Proteomes" id="UP001221142"/>
    </source>
</evidence>
<protein>
    <recommendedName>
        <fullName evidence="3">F-box domain-containing protein</fullName>
    </recommendedName>
</protein>
<dbReference type="EMBL" id="JARKIF010000015">
    <property type="protein sequence ID" value="KAJ7622062.1"/>
    <property type="molecule type" value="Genomic_DNA"/>
</dbReference>
<evidence type="ECO:0000313" key="1">
    <source>
        <dbReference type="EMBL" id="KAJ7622062.1"/>
    </source>
</evidence>
<comment type="caution">
    <text evidence="1">The sequence shown here is derived from an EMBL/GenBank/DDBJ whole genome shotgun (WGS) entry which is preliminary data.</text>
</comment>
<dbReference type="AlphaFoldDB" id="A0AAD7FFX9"/>
<keyword evidence="2" id="KW-1185">Reference proteome</keyword>
<evidence type="ECO:0008006" key="3">
    <source>
        <dbReference type="Google" id="ProtNLM"/>
    </source>
</evidence>
<sequence length="507" mass="56346">MDEAVSLPFVSEQPSVSEMNLDQMTDSLRNLSIASHAKLLPELLSQIFLSCCDFPIHIPPKLGEAALRLPQVCSAWRQVALKLPELWANVHISYTDEMSVRRSTVMLEEWIARAGSDYPLNITVVCPQPFGIAAAETPELFSGSIVSFIVANANRIRHFTVALPFMALRPIFDVPSGSFKVLETAVLEPLIRLSDVTMPDSEAEFCGWHWPSDSVAFDCSPLLRELSYHVSPLFKLPELELLIENIMDLAVMDQTLAVRHQFYAPPLSLPRGTSARLTVVSFPLTALTSDTWCDILAECPDLTTLAIAIKPSQSLSTPSSMLHLDRLANLILVAFTGYAHTLLDRLVAPHLDTFTFLGTTVPVTEFLAFQTRSSFTLTAFILTGFLPGDDVLRLFRNLDRVTEMGIPAISTEHFPVEFWDGVGRGEILPQLGFLLLRPTAVQAPVLVDMIAARWDGLEASQSGSEVPNFIVQFSDMRAEHMDAIKEEFKKLEKYKESGREVSMEVLL</sequence>
<proteinExistence type="predicted"/>
<gene>
    <name evidence="1" type="ORF">FB45DRAFT_926916</name>
</gene>
<name>A0AAD7FFX9_9AGAR</name>
<accession>A0AAD7FFX9</accession>
<organism evidence="1 2">
    <name type="scientific">Roridomyces roridus</name>
    <dbReference type="NCBI Taxonomy" id="1738132"/>
    <lineage>
        <taxon>Eukaryota</taxon>
        <taxon>Fungi</taxon>
        <taxon>Dikarya</taxon>
        <taxon>Basidiomycota</taxon>
        <taxon>Agaricomycotina</taxon>
        <taxon>Agaricomycetes</taxon>
        <taxon>Agaricomycetidae</taxon>
        <taxon>Agaricales</taxon>
        <taxon>Marasmiineae</taxon>
        <taxon>Mycenaceae</taxon>
        <taxon>Roridomyces</taxon>
    </lineage>
</organism>
<dbReference type="Proteomes" id="UP001221142">
    <property type="component" value="Unassembled WGS sequence"/>
</dbReference>